<sequence length="430" mass="46873">MNFKNEAEKMSDDSGRPGFDAQDLLNAGKSRVRSRNRALASVATMAVAVVGISALAITQFAPNQQTVQPATASPLPQTPQQSPGGDSTPVPTPQQQTNTPTPTNTPRATDGEACVATLPEDWLEAITTETRPAAPNIAWETVWEVTDNGEMIVEFQEEGSDTSEIWYYPDTSPTGGVRIHTRAANSTGINGVDHDNGEFLITENQDDGSSTFYLWKPGQWETDNGEAVELFNAPSVTQPGVVFGNRMAYVNDNNQLYTVTMFSEDSGVVAEDVASVSRNENMLVWAQQSDGSLRAMSITNNEMLDAPSEITGYWPEVHSGLYTVQQPEEQFVAWNAQWDEPRTVQAFDDASFSARPPQPGDNGLVALLEYEGTDGSRAKIWNTDTNAVAQLPEGYQASLYGSYLVVEYNDEQSMRPTTVINTDELSTVSC</sequence>
<feature type="compositionally biased region" description="Low complexity" evidence="1">
    <location>
        <begin position="93"/>
        <end position="106"/>
    </location>
</feature>
<dbReference type="RefSeq" id="WP_094454293.1">
    <property type="nucleotide sequence ID" value="NZ_NMVJ01000007.1"/>
</dbReference>
<feature type="region of interest" description="Disordered" evidence="1">
    <location>
        <begin position="67"/>
        <end position="110"/>
    </location>
</feature>
<evidence type="ECO:0000313" key="3">
    <source>
        <dbReference type="EMBL" id="OYN90206.1"/>
    </source>
</evidence>
<dbReference type="EMBL" id="NMVJ01000007">
    <property type="protein sequence ID" value="OYN90206.1"/>
    <property type="molecule type" value="Genomic_DNA"/>
</dbReference>
<feature type="compositionally biased region" description="Polar residues" evidence="1">
    <location>
        <begin position="67"/>
        <end position="85"/>
    </location>
</feature>
<name>A0A255EF90_9ACTN</name>
<feature type="region of interest" description="Disordered" evidence="1">
    <location>
        <begin position="1"/>
        <end position="22"/>
    </location>
</feature>
<dbReference type="SUPFAM" id="SSF101908">
    <property type="entry name" value="Putative isomerase YbhE"/>
    <property type="match status" value="1"/>
</dbReference>
<protein>
    <submittedName>
        <fullName evidence="3">Uncharacterized protein</fullName>
    </submittedName>
</protein>
<keyword evidence="4" id="KW-1185">Reference proteome</keyword>
<dbReference type="AlphaFoldDB" id="A0A255EF90"/>
<evidence type="ECO:0000256" key="2">
    <source>
        <dbReference type="SAM" id="Phobius"/>
    </source>
</evidence>
<evidence type="ECO:0000313" key="4">
    <source>
        <dbReference type="Proteomes" id="UP000216300"/>
    </source>
</evidence>
<proteinExistence type="predicted"/>
<evidence type="ECO:0000256" key="1">
    <source>
        <dbReference type="SAM" id="MobiDB-lite"/>
    </source>
</evidence>
<reference evidence="3 4" key="1">
    <citation type="submission" date="2017-07" db="EMBL/GenBank/DDBJ databases">
        <title>Draft whole genome sequences of clinical Proprionibacteriaceae strains.</title>
        <authorList>
            <person name="Bernier A.-M."/>
            <person name="Bernard K."/>
            <person name="Domingo M.-C."/>
        </authorList>
    </citation>
    <scope>NUCLEOTIDE SEQUENCE [LARGE SCALE GENOMIC DNA]</scope>
    <source>
        <strain evidence="3 4">NML 150081</strain>
    </source>
</reference>
<comment type="caution">
    <text evidence="3">The sequence shown here is derived from an EMBL/GenBank/DDBJ whole genome shotgun (WGS) entry which is preliminary data.</text>
</comment>
<dbReference type="Proteomes" id="UP000216300">
    <property type="component" value="Unassembled WGS sequence"/>
</dbReference>
<feature type="compositionally biased region" description="Basic and acidic residues" evidence="1">
    <location>
        <begin position="1"/>
        <end position="15"/>
    </location>
</feature>
<keyword evidence="2" id="KW-1133">Transmembrane helix</keyword>
<organism evidence="3 4">
    <name type="scientific">Parenemella sanctibonifatiensis</name>
    <dbReference type="NCBI Taxonomy" id="2016505"/>
    <lineage>
        <taxon>Bacteria</taxon>
        <taxon>Bacillati</taxon>
        <taxon>Actinomycetota</taxon>
        <taxon>Actinomycetes</taxon>
        <taxon>Propionibacteriales</taxon>
        <taxon>Propionibacteriaceae</taxon>
        <taxon>Parenemella</taxon>
    </lineage>
</organism>
<gene>
    <name evidence="3" type="ORF">CGZ91_08525</name>
</gene>
<keyword evidence="2" id="KW-0812">Transmembrane</keyword>
<feature type="transmembrane region" description="Helical" evidence="2">
    <location>
        <begin position="38"/>
        <end position="61"/>
    </location>
</feature>
<accession>A0A255EF90</accession>
<keyword evidence="2" id="KW-0472">Membrane</keyword>